<dbReference type="EMBL" id="BNDY01000017">
    <property type="protein sequence ID" value="GHI41688.1"/>
    <property type="molecule type" value="Genomic_DNA"/>
</dbReference>
<keyword evidence="1" id="KW-0812">Transmembrane</keyword>
<reference evidence="2" key="1">
    <citation type="submission" date="2024-05" db="EMBL/GenBank/DDBJ databases">
        <title>Whole genome shotgun sequence of Streptomyces violascens NBRC 12920.</title>
        <authorList>
            <person name="Komaki H."/>
            <person name="Tamura T."/>
        </authorList>
    </citation>
    <scope>NUCLEOTIDE SEQUENCE</scope>
    <source>
        <strain evidence="2">NBRC 12920</strain>
    </source>
</reference>
<feature type="transmembrane region" description="Helical" evidence="1">
    <location>
        <begin position="30"/>
        <end position="63"/>
    </location>
</feature>
<organism evidence="2 3">
    <name type="scientific">Streptomyces violascens</name>
    <dbReference type="NCBI Taxonomy" id="67381"/>
    <lineage>
        <taxon>Bacteria</taxon>
        <taxon>Bacillati</taxon>
        <taxon>Actinomycetota</taxon>
        <taxon>Actinomycetes</taxon>
        <taxon>Kitasatosporales</taxon>
        <taxon>Streptomycetaceae</taxon>
        <taxon>Streptomyces</taxon>
    </lineage>
</organism>
<keyword evidence="1" id="KW-0472">Membrane</keyword>
<dbReference type="Proteomes" id="UP001050808">
    <property type="component" value="Unassembled WGS sequence"/>
</dbReference>
<name>A0ABQ3QWP1_9ACTN</name>
<feature type="transmembrane region" description="Helical" evidence="1">
    <location>
        <begin position="75"/>
        <end position="94"/>
    </location>
</feature>
<dbReference type="RefSeq" id="WP_189963158.1">
    <property type="nucleotide sequence ID" value="NZ_BMUA01000008.1"/>
</dbReference>
<proteinExistence type="predicted"/>
<protein>
    <recommendedName>
        <fullName evidence="4">Integral membrane protein</fullName>
    </recommendedName>
</protein>
<gene>
    <name evidence="2" type="ORF">Sviol_60960</name>
</gene>
<keyword evidence="3" id="KW-1185">Reference proteome</keyword>
<comment type="caution">
    <text evidence="2">The sequence shown here is derived from an EMBL/GenBank/DDBJ whole genome shotgun (WGS) entry which is preliminary data.</text>
</comment>
<evidence type="ECO:0000313" key="2">
    <source>
        <dbReference type="EMBL" id="GHI41688.1"/>
    </source>
</evidence>
<feature type="transmembrane region" description="Helical" evidence="1">
    <location>
        <begin position="100"/>
        <end position="120"/>
    </location>
</feature>
<accession>A0ABQ3QWP1</accession>
<evidence type="ECO:0000313" key="3">
    <source>
        <dbReference type="Proteomes" id="UP001050808"/>
    </source>
</evidence>
<evidence type="ECO:0008006" key="4">
    <source>
        <dbReference type="Google" id="ProtNLM"/>
    </source>
</evidence>
<keyword evidence="1" id="KW-1133">Transmembrane helix</keyword>
<evidence type="ECO:0000256" key="1">
    <source>
        <dbReference type="SAM" id="Phobius"/>
    </source>
</evidence>
<sequence>MLSFIALAAIAGLVTAVGAEGPRRRLGGTIAIVALSCLALMMVLGPLIGFFAISAFGVALAALPPFAPTARTARRVWLAAVFLAEAALITGFSATQLDMIALYLLLFGPGALVAAARLMMEVRDPDKA</sequence>